<dbReference type="RefSeq" id="WP_224033237.1">
    <property type="nucleotide sequence ID" value="NZ_AP024849.1"/>
</dbReference>
<evidence type="ECO:0000313" key="1">
    <source>
        <dbReference type="EMBL" id="BCZ46836.1"/>
    </source>
</evidence>
<accession>A0ABN6IXH0</accession>
<dbReference type="EMBL" id="AP024849">
    <property type="protein sequence ID" value="BCZ46836.1"/>
    <property type="molecule type" value="Genomic_DNA"/>
</dbReference>
<dbReference type="Proteomes" id="UP000824633">
    <property type="component" value="Chromosome"/>
</dbReference>
<gene>
    <name evidence="1" type="ORF">psyc5s11_29030</name>
</gene>
<name>A0ABN6IXH0_9CLOT</name>
<reference evidence="2" key="1">
    <citation type="submission" date="2021-07" db="EMBL/GenBank/DDBJ databases">
        <title>Complete genome sequencing of a Clostridium isolate.</title>
        <authorList>
            <person name="Ueki A."/>
            <person name="Tonouchi A."/>
        </authorList>
    </citation>
    <scope>NUCLEOTIDE SEQUENCE [LARGE SCALE GENOMIC DNA]</scope>
    <source>
        <strain evidence="2">C5S11</strain>
    </source>
</reference>
<keyword evidence="2" id="KW-1185">Reference proteome</keyword>
<organism evidence="1 2">
    <name type="scientific">Clostridium gelidum</name>
    <dbReference type="NCBI Taxonomy" id="704125"/>
    <lineage>
        <taxon>Bacteria</taxon>
        <taxon>Bacillati</taxon>
        <taxon>Bacillota</taxon>
        <taxon>Clostridia</taxon>
        <taxon>Eubacteriales</taxon>
        <taxon>Clostridiaceae</taxon>
        <taxon>Clostridium</taxon>
    </lineage>
</organism>
<sequence length="220" mass="25837">MSNFNYIMEPNEFFEEVINLYEISRRTKYPNDLIRRGTSHSISSEIEDLMAQFLVTNLKNKYKIYIAQTLSYKINNKSKSCEFDLLLVDNKNEINNVVEIKIDQGHIRNGVVNYCKNRRYLLDMLERNLCKCNDGITKEKFTLKFGDKPTCHLVIVSNKNISKRELDENIKKIKCISNIELYFLSNGEHPNSYKFKGTELIDKISIDKDEFGRLMDSLSY</sequence>
<proteinExistence type="predicted"/>
<evidence type="ECO:0000313" key="2">
    <source>
        <dbReference type="Proteomes" id="UP000824633"/>
    </source>
</evidence>
<evidence type="ECO:0008006" key="3">
    <source>
        <dbReference type="Google" id="ProtNLM"/>
    </source>
</evidence>
<protein>
    <recommendedName>
        <fullName evidence="3">Anti-bacteriophage protein A/HamA C-terminal domain-containing protein</fullName>
    </recommendedName>
</protein>